<protein>
    <submittedName>
        <fullName evidence="10">Enhancer of mRNA-decapping 4</fullName>
    </submittedName>
</protein>
<evidence type="ECO:0000256" key="6">
    <source>
        <dbReference type="ARBA" id="ARBA00023054"/>
    </source>
</evidence>
<evidence type="ECO:0000256" key="3">
    <source>
        <dbReference type="ARBA" id="ARBA00022490"/>
    </source>
</evidence>
<dbReference type="Pfam" id="PF16529">
    <property type="entry name" value="Ge1_WD40"/>
    <property type="match status" value="1"/>
</dbReference>
<keyword evidence="4" id="KW-0853">WD repeat</keyword>
<reference evidence="10 11" key="1">
    <citation type="journal article" date="2018" name="Sci. Rep.">
        <title>Genomic signatures of local adaptation to the degree of environmental predictability in rotifers.</title>
        <authorList>
            <person name="Franch-Gras L."/>
            <person name="Hahn C."/>
            <person name="Garcia-Roger E.M."/>
            <person name="Carmona M.J."/>
            <person name="Serra M."/>
            <person name="Gomez A."/>
        </authorList>
    </citation>
    <scope>NUCLEOTIDE SEQUENCE [LARGE SCALE GENOMIC DNA]</scope>
    <source>
        <strain evidence="10">HYR1</strain>
    </source>
</reference>
<dbReference type="FunFam" id="1.10.220.100:FF:000001">
    <property type="entry name" value="Enhancer of mRNA-decapping protein 4"/>
    <property type="match status" value="1"/>
</dbReference>
<keyword evidence="3" id="KW-0963">Cytoplasm</keyword>
<feature type="domain" description="Enhancer of mRNA-decapping protein 4 WD40 repeat region" evidence="8">
    <location>
        <begin position="61"/>
        <end position="419"/>
    </location>
</feature>
<feature type="compositionally biased region" description="Polar residues" evidence="7">
    <location>
        <begin position="656"/>
        <end position="667"/>
    </location>
</feature>
<dbReference type="Pfam" id="PF21289">
    <property type="entry name" value="EDC4_C"/>
    <property type="match status" value="1"/>
</dbReference>
<evidence type="ECO:0000313" key="10">
    <source>
        <dbReference type="EMBL" id="RNA24057.1"/>
    </source>
</evidence>
<dbReference type="InterPro" id="IPR036322">
    <property type="entry name" value="WD40_repeat_dom_sf"/>
</dbReference>
<keyword evidence="6" id="KW-0175">Coiled coil</keyword>
<dbReference type="PANTHER" id="PTHR15598">
    <property type="entry name" value="ENHANCER OF MRNA-DECAPPING PROTEIN 4"/>
    <property type="match status" value="1"/>
</dbReference>
<dbReference type="InterPro" id="IPR044938">
    <property type="entry name" value="EDC4_C_sf"/>
</dbReference>
<gene>
    <name evidence="10" type="ORF">BpHYR1_043393</name>
</gene>
<evidence type="ECO:0000256" key="7">
    <source>
        <dbReference type="SAM" id="MobiDB-lite"/>
    </source>
</evidence>
<dbReference type="Proteomes" id="UP000276133">
    <property type="component" value="Unassembled WGS sequence"/>
</dbReference>
<dbReference type="InterPro" id="IPR032401">
    <property type="entry name" value="EDC4_WD40"/>
</dbReference>
<evidence type="ECO:0000256" key="1">
    <source>
        <dbReference type="ARBA" id="ARBA00004201"/>
    </source>
</evidence>
<dbReference type="SMART" id="SM00320">
    <property type="entry name" value="WD40"/>
    <property type="match status" value="2"/>
</dbReference>
<dbReference type="InterPro" id="IPR001680">
    <property type="entry name" value="WD40_rpt"/>
</dbReference>
<keyword evidence="5" id="KW-0677">Repeat</keyword>
<sequence length="1227" mass="137671">MANDQSVIDDEIQQTSSLNQNESKQNIYLQGTDNSNTYNLFENQCDIYASKNSSESRINASNKIKVNRLVNYEWEQRYSNGNLIAVHKSGQYFGYSLRIENTGKVRVFHRRLNEKVLIKSFKSRVIDLSFAHTDQDILLASVEETGLQIHKITLDSNSKIQTELILTLNNNLKTEKPASITDRVIWCMYVPEPGDDQSAESESAAKLFAYCRKGRVDIFNLDLLLQHYDCSKPLETTELAHGHLVIDLNLSGTVLTACFSPDGTALATASSNGDVNFYKFLNPIQTGEKSDEDGTQQKYPMSPDCLKVWRPHDGKPITSLYFLDDHKNSSADVEFWSFILTGADYNREIKLWSCFNWTCLQTLNFYPSPMDDALSSPSPSKPTITTLPCIKTAIDLTSKYLIMSDITRKCFYVLHLSLDNTNYTCRCTAISEYILAYPALSFAIIEAHQIKAKKYNQLNNINATNSDDLTNTESNTDLLNTSLSSSNSLNPSNSVPQLTNEQEHLINVIRLYCIQTKQLQEMQIFLSGDQNISSYNSACSPPPLMPISTATSLNQSNSLLQQLLPNHNSKKDAEEKKPAQENKFAEDSAIIQIVTPPIGTSGFSGPILMTPDAFINSPTTRKSSEPNQKLDILQSFLNNSTNSGQSQSTNNLLSSRASSLTQVTNPVQELKHHNSLTKLNGSQKLLNKVRTDSSSSSSSSSSSEMDQEDKEIAALSSSNKSLASKKQTKLTETELLLNKVSIEESTLEIKEETKSGNNWPNPPELNTDMDIKSLLIQMNQTLQNQQEEMDSLKKSLSRGHKINLDEQKVGLALQQSLTTALLPKLEKVIKDEVGKSVQSQLSQKLLDPLREQLSRDLADKIRSIENTLKDAMSKIFKSKSTIDTMSQSITNSMQGVIVNSYRETFQKFIVPNFEKSCQNMYQQVNSSFSKGTQDYLSEFDQLAKQQKKLLEDNKEPLINQLKVFSDQMHLHGKQVASEMANSLQQQFDAHLRTTNAVLQDTIISSVKAIVKEEIQHAMRDQQHILPDRLINQMRQSGTMTPVNLPGTQIPMNHPQPSTIDLKTQVTNFVQKGQLNSAFQVALCAADLNLLMNLCETVTPAQTFEFSVNSVTKKSQCQLQQPVILSLIQQLSQDLNSNTDLKARYLEEALVNLDLANALTREHTPSVMNQLIMKIQQYLQQHPTDKMSKSMRMLLMASQALMTQSKAQLKSLNSQQHMASIQHHDNFA</sequence>
<name>A0A3M7RKY6_BRAPC</name>
<dbReference type="PANTHER" id="PTHR15598:SF5">
    <property type="entry name" value="ENHANCER OF MRNA-DECAPPING PROTEIN 4"/>
    <property type="match status" value="1"/>
</dbReference>
<evidence type="ECO:0000256" key="4">
    <source>
        <dbReference type="ARBA" id="ARBA00022574"/>
    </source>
</evidence>
<dbReference type="STRING" id="10195.A0A3M7RKY6"/>
<evidence type="ECO:0000313" key="11">
    <source>
        <dbReference type="Proteomes" id="UP000276133"/>
    </source>
</evidence>
<feature type="region of interest" description="Disordered" evidence="7">
    <location>
        <begin position="1"/>
        <end position="20"/>
    </location>
</feature>
<dbReference type="InterPro" id="IPR045152">
    <property type="entry name" value="EDC4-like"/>
</dbReference>
<comment type="caution">
    <text evidence="10">The sequence shown here is derived from an EMBL/GenBank/DDBJ whole genome shotgun (WGS) entry which is preliminary data.</text>
</comment>
<evidence type="ECO:0000256" key="2">
    <source>
        <dbReference type="ARBA" id="ARBA00009639"/>
    </source>
</evidence>
<dbReference type="OrthoDB" id="21128at2759"/>
<proteinExistence type="inferred from homology"/>
<feature type="compositionally biased region" description="Polar residues" evidence="7">
    <location>
        <begin position="676"/>
        <end position="685"/>
    </location>
</feature>
<feature type="compositionally biased region" description="Low complexity" evidence="7">
    <location>
        <begin position="638"/>
        <end position="655"/>
    </location>
</feature>
<dbReference type="GO" id="GO:0031087">
    <property type="term" value="P:deadenylation-independent decapping of nuclear-transcribed mRNA"/>
    <property type="evidence" value="ECO:0007669"/>
    <property type="project" value="InterPro"/>
</dbReference>
<evidence type="ECO:0000259" key="9">
    <source>
        <dbReference type="Pfam" id="PF21289"/>
    </source>
</evidence>
<dbReference type="GO" id="GO:0000932">
    <property type="term" value="C:P-body"/>
    <property type="evidence" value="ECO:0007669"/>
    <property type="project" value="UniProtKB-SubCell"/>
</dbReference>
<feature type="region of interest" description="Disordered" evidence="7">
    <location>
        <begin position="463"/>
        <end position="496"/>
    </location>
</feature>
<dbReference type="AlphaFoldDB" id="A0A3M7RKY6"/>
<dbReference type="InterPro" id="IPR015943">
    <property type="entry name" value="WD40/YVTN_repeat-like_dom_sf"/>
</dbReference>
<dbReference type="EMBL" id="REGN01003175">
    <property type="protein sequence ID" value="RNA24057.1"/>
    <property type="molecule type" value="Genomic_DNA"/>
</dbReference>
<feature type="domain" description="Enhancer of mRNA-decapping protein 4 C-terminal" evidence="9">
    <location>
        <begin position="1066"/>
        <end position="1193"/>
    </location>
</feature>
<accession>A0A3M7RKY6</accession>
<feature type="compositionally biased region" description="Low complexity" evidence="7">
    <location>
        <begin position="693"/>
        <end position="703"/>
    </location>
</feature>
<comment type="subcellular location">
    <subcellularLocation>
        <location evidence="1">Cytoplasm</location>
        <location evidence="1">P-body</location>
    </subcellularLocation>
</comment>
<feature type="compositionally biased region" description="Low complexity" evidence="7">
    <location>
        <begin position="713"/>
        <end position="725"/>
    </location>
</feature>
<dbReference type="Gene3D" id="6.10.140.270">
    <property type="match status" value="1"/>
</dbReference>
<evidence type="ECO:0000256" key="5">
    <source>
        <dbReference type="ARBA" id="ARBA00022737"/>
    </source>
</evidence>
<dbReference type="Gene3D" id="2.130.10.10">
    <property type="entry name" value="YVTN repeat-like/Quinoprotein amine dehydrogenase"/>
    <property type="match status" value="1"/>
</dbReference>
<dbReference type="Gene3D" id="1.10.220.100">
    <property type="entry name" value="conserved c-terminal region of ge- 1"/>
    <property type="match status" value="1"/>
</dbReference>
<feature type="compositionally biased region" description="Low complexity" evidence="7">
    <location>
        <begin position="464"/>
        <end position="494"/>
    </location>
</feature>
<organism evidence="10 11">
    <name type="scientific">Brachionus plicatilis</name>
    <name type="common">Marine rotifer</name>
    <name type="synonym">Brachionus muelleri</name>
    <dbReference type="NCBI Taxonomy" id="10195"/>
    <lineage>
        <taxon>Eukaryota</taxon>
        <taxon>Metazoa</taxon>
        <taxon>Spiralia</taxon>
        <taxon>Gnathifera</taxon>
        <taxon>Rotifera</taxon>
        <taxon>Eurotatoria</taxon>
        <taxon>Monogononta</taxon>
        <taxon>Pseudotrocha</taxon>
        <taxon>Ploima</taxon>
        <taxon>Brachionidae</taxon>
        <taxon>Brachionus</taxon>
    </lineage>
</organism>
<comment type="similarity">
    <text evidence="2">Belongs to the WD repeat EDC4 family.</text>
</comment>
<dbReference type="SUPFAM" id="SSF50978">
    <property type="entry name" value="WD40 repeat-like"/>
    <property type="match status" value="1"/>
</dbReference>
<evidence type="ECO:0000259" key="8">
    <source>
        <dbReference type="Pfam" id="PF16529"/>
    </source>
</evidence>
<keyword evidence="11" id="KW-1185">Reference proteome</keyword>
<dbReference type="InterPro" id="IPR049404">
    <property type="entry name" value="EDC4_C"/>
</dbReference>
<feature type="region of interest" description="Disordered" evidence="7">
    <location>
        <begin position="638"/>
        <end position="729"/>
    </location>
</feature>